<dbReference type="InterPro" id="IPR007676">
    <property type="entry name" value="Ribophorin_I"/>
</dbReference>
<keyword evidence="7 11" id="KW-0732">Signal</keyword>
<comment type="similarity">
    <text evidence="4 11">Belongs to the OST1 family.</text>
</comment>
<dbReference type="UniPathway" id="UPA00378"/>
<evidence type="ECO:0000256" key="6">
    <source>
        <dbReference type="ARBA" id="ARBA00022692"/>
    </source>
</evidence>
<feature type="signal peptide" evidence="11">
    <location>
        <begin position="1"/>
        <end position="17"/>
    </location>
</feature>
<dbReference type="Proteomes" id="UP000594262">
    <property type="component" value="Unplaced"/>
</dbReference>
<evidence type="ECO:0000256" key="2">
    <source>
        <dbReference type="ARBA" id="ARBA00004115"/>
    </source>
</evidence>
<evidence type="ECO:0000256" key="9">
    <source>
        <dbReference type="ARBA" id="ARBA00022989"/>
    </source>
</evidence>
<dbReference type="EnsemblMetazoa" id="CLYHEMT014380.1">
    <property type="protein sequence ID" value="CLYHEMP014380.1"/>
    <property type="gene ID" value="CLYHEMG014380"/>
</dbReference>
<evidence type="ECO:0000313" key="12">
    <source>
        <dbReference type="EnsemblMetazoa" id="CLYHEMP014380.1"/>
    </source>
</evidence>
<organism evidence="12 13">
    <name type="scientific">Clytia hemisphaerica</name>
    <dbReference type="NCBI Taxonomy" id="252671"/>
    <lineage>
        <taxon>Eukaryota</taxon>
        <taxon>Metazoa</taxon>
        <taxon>Cnidaria</taxon>
        <taxon>Hydrozoa</taxon>
        <taxon>Hydroidolina</taxon>
        <taxon>Leptothecata</taxon>
        <taxon>Obeliida</taxon>
        <taxon>Clytiidae</taxon>
        <taxon>Clytia</taxon>
    </lineage>
</organism>
<dbReference type="PANTHER" id="PTHR21049:SF0">
    <property type="entry name" value="DOLICHYL-DIPHOSPHOOLIGOSACCHARIDE--PROTEIN GLYCOSYLTRANSFERASE SUBUNIT 1"/>
    <property type="match status" value="1"/>
</dbReference>
<keyword evidence="6 11" id="KW-0812">Transmembrane</keyword>
<dbReference type="OrthoDB" id="310030at2759"/>
<accession>A0A7M5WXM6</accession>
<keyword evidence="10 11" id="KW-0472">Membrane</keyword>
<evidence type="ECO:0000256" key="11">
    <source>
        <dbReference type="RuleBase" id="RU361143"/>
    </source>
</evidence>
<evidence type="ECO:0000256" key="8">
    <source>
        <dbReference type="ARBA" id="ARBA00022824"/>
    </source>
</evidence>
<protein>
    <recommendedName>
        <fullName evidence="5 11">Dolichyl-diphosphooligosaccharide--protein glycosyltransferase subunit 1</fullName>
    </recommendedName>
</protein>
<dbReference type="AlphaFoldDB" id="A0A7M5WXM6"/>
<evidence type="ECO:0000256" key="1">
    <source>
        <dbReference type="ARBA" id="ARBA00002791"/>
    </source>
</evidence>
<reference evidence="12" key="1">
    <citation type="submission" date="2021-01" db="UniProtKB">
        <authorList>
            <consortium name="EnsemblMetazoa"/>
        </authorList>
    </citation>
    <scope>IDENTIFICATION</scope>
</reference>
<comment type="pathway">
    <text evidence="3 11">Protein modification; protein glycosylation.</text>
</comment>
<dbReference type="PANTHER" id="PTHR21049">
    <property type="entry name" value="RIBOPHORIN I"/>
    <property type="match status" value="1"/>
</dbReference>
<keyword evidence="8 11" id="KW-0256">Endoplasmic reticulum</keyword>
<dbReference type="Pfam" id="PF04597">
    <property type="entry name" value="Ribophorin_I"/>
    <property type="match status" value="1"/>
</dbReference>
<evidence type="ECO:0000256" key="7">
    <source>
        <dbReference type="ARBA" id="ARBA00022729"/>
    </source>
</evidence>
<evidence type="ECO:0000256" key="3">
    <source>
        <dbReference type="ARBA" id="ARBA00004922"/>
    </source>
</evidence>
<evidence type="ECO:0000313" key="13">
    <source>
        <dbReference type="Proteomes" id="UP000594262"/>
    </source>
</evidence>
<sequence>MKLLIFGLILLQYYVSSELIVTKAERSIDLGSQLVKVSTQLSVFNGGSSVNEVSVAVEEEQYKYLAFIEAVNKKDEETKLEVSSSKVKDAYLFTFKLGSSLAKDASVTLLVEMVFSHSLEPFPAKITQSEKQQVVYKGNTYVFSPYLVKEQKTTVKLASSTIESYSRLKPSSSSDNVITYGPYKEAKAFKKHEMKIHFENNSPFVIVNEMKRWIEVSHWGNIAVEETYHMTHEGAKLKNHFSRYDYQRQPTHAAVKSFKTVLPASASDVYYRDEIGNISTSNLLSQDDSVEVELRPRFPLFGGWQTRYYLGYNLPAYQYLFNKGENFALKMRVVDHVFDDFVVDDLVLKIVLPEGARNIKFVAPYEVVEGEQENHKTYLDTSGRPVVVIKKKNLVENHIQDFELRYNFSKMQLLHEPLLCVVAYYILFVSVIILVRLDFSITKDAAKESRMKVASLIDDLLGACDRRSAIYASFDTALDKFKQGRDTGAFANATKKLRQDYTNLTQTIADICAGLVKEDAEAGEKLNDLKKKETERKVILDQLITLAEKVVAGKMGRPQYLENESNAMGKRGKLSDDIDALLGTL</sequence>
<evidence type="ECO:0000256" key="5">
    <source>
        <dbReference type="ARBA" id="ARBA00017611"/>
    </source>
</evidence>
<feature type="chain" id="PRO_5029945232" description="Dolichyl-diphosphooligosaccharide--protein glycosyltransferase subunit 1" evidence="11">
    <location>
        <begin position="18"/>
        <end position="585"/>
    </location>
</feature>
<dbReference type="GO" id="GO:0008250">
    <property type="term" value="C:oligosaccharyltransferase complex"/>
    <property type="evidence" value="ECO:0007669"/>
    <property type="project" value="UniProtKB-UniRule"/>
</dbReference>
<keyword evidence="13" id="KW-1185">Reference proteome</keyword>
<comment type="subcellular location">
    <subcellularLocation>
        <location evidence="2 11">Endoplasmic reticulum membrane</location>
        <topology evidence="2 11">Single-pass type I membrane protein</topology>
    </subcellularLocation>
</comment>
<dbReference type="GO" id="GO:0018279">
    <property type="term" value="P:protein N-linked glycosylation via asparagine"/>
    <property type="evidence" value="ECO:0007669"/>
    <property type="project" value="TreeGrafter"/>
</dbReference>
<comment type="function">
    <text evidence="1 11">Subunit of the oligosaccharyl transferase (OST) complex that catalyzes the initial transfer of a defined glycan (Glc(3)Man(9)GlcNAc(2) in eukaryotes) from the lipid carrier dolichol-pyrophosphate to an asparagine residue within an Asn-X-Ser/Thr consensus motif in nascent polypeptide chains, the first step in protein N-glycosylation. N-glycosylation occurs cotranslationally and the complex associates with the Sec61 complex at the channel-forming translocon complex that mediates protein translocation across the endoplasmic reticulum (ER). All subunits are required for a maximal enzyme activity.</text>
</comment>
<comment type="subunit">
    <text evidence="11">Component of the oligosaccharyltransferase (OST) complex.</text>
</comment>
<dbReference type="RefSeq" id="XP_066925881.1">
    <property type="nucleotide sequence ID" value="XM_067069780.1"/>
</dbReference>
<evidence type="ECO:0000256" key="4">
    <source>
        <dbReference type="ARBA" id="ARBA00008905"/>
    </source>
</evidence>
<proteinExistence type="inferred from homology"/>
<keyword evidence="9 11" id="KW-1133">Transmembrane helix</keyword>
<feature type="transmembrane region" description="Helical" evidence="11">
    <location>
        <begin position="422"/>
        <end position="441"/>
    </location>
</feature>
<name>A0A7M5WXM6_9CNID</name>
<dbReference type="GeneID" id="136813269"/>
<evidence type="ECO:0000256" key="10">
    <source>
        <dbReference type="ARBA" id="ARBA00023136"/>
    </source>
</evidence>